<organism evidence="1 2">
    <name type="scientific">Empedobacter falsenii</name>
    <dbReference type="NCBI Taxonomy" id="343874"/>
    <lineage>
        <taxon>Bacteria</taxon>
        <taxon>Pseudomonadati</taxon>
        <taxon>Bacteroidota</taxon>
        <taxon>Flavobacteriia</taxon>
        <taxon>Flavobacteriales</taxon>
        <taxon>Weeksellaceae</taxon>
        <taxon>Empedobacter</taxon>
    </lineage>
</organism>
<name>A0A7H9DU05_9FLAO</name>
<evidence type="ECO:0000313" key="1">
    <source>
        <dbReference type="EMBL" id="QLL58634.1"/>
    </source>
</evidence>
<protein>
    <submittedName>
        <fullName evidence="1">Uncharacterized protein</fullName>
    </submittedName>
</protein>
<gene>
    <name evidence="1" type="ORF">FH779_11285</name>
</gene>
<sequence>MKTIHVNVKQLGKKHPILAELPIQLNTTKDTISVHELLDFIVQQQVEEYNQKPIEKEDIDTEKLPKENYLPLLIESGKVSFSSIYNENKADLSKAQETAKQAFEDGMFAIFLGEEQIEDLAEEVSLTTNQSFTFIRLTFLAGSYW</sequence>
<dbReference type="EMBL" id="CP040908">
    <property type="protein sequence ID" value="QLL58634.1"/>
    <property type="molecule type" value="Genomic_DNA"/>
</dbReference>
<accession>A0A7H9DU05</accession>
<dbReference type="Proteomes" id="UP000510643">
    <property type="component" value="Chromosome"/>
</dbReference>
<proteinExistence type="predicted"/>
<dbReference type="RefSeq" id="WP_180904758.1">
    <property type="nucleotide sequence ID" value="NZ_CP040908.1"/>
</dbReference>
<reference evidence="1 2" key="1">
    <citation type="submission" date="2019-06" db="EMBL/GenBank/DDBJ databases">
        <title>Emergence of pandrug resistant Empedobacter falsenii in China.</title>
        <authorList>
            <person name="Dong N."/>
            <person name="Chen S."/>
            <person name="Zhang R."/>
        </authorList>
    </citation>
    <scope>NUCLEOTIDE SEQUENCE [LARGE SCALE GENOMIC DNA]</scope>
    <source>
        <strain evidence="1 2">1681-1</strain>
    </source>
</reference>
<dbReference type="AlphaFoldDB" id="A0A7H9DU05"/>
<keyword evidence="2" id="KW-1185">Reference proteome</keyword>
<dbReference type="GeneID" id="78402049"/>
<evidence type="ECO:0000313" key="2">
    <source>
        <dbReference type="Proteomes" id="UP000510643"/>
    </source>
</evidence>
<dbReference type="KEGG" id="efal:FH779_11285"/>